<evidence type="ECO:0000313" key="1">
    <source>
        <dbReference type="EMBL" id="GIY31060.1"/>
    </source>
</evidence>
<reference evidence="1 2" key="1">
    <citation type="submission" date="2021-06" db="EMBL/GenBank/DDBJ databases">
        <title>Caerostris darwini draft genome.</title>
        <authorList>
            <person name="Kono N."/>
            <person name="Arakawa K."/>
        </authorList>
    </citation>
    <scope>NUCLEOTIDE SEQUENCE [LARGE SCALE GENOMIC DNA]</scope>
</reference>
<evidence type="ECO:0000313" key="2">
    <source>
        <dbReference type="Proteomes" id="UP001054837"/>
    </source>
</evidence>
<dbReference type="Proteomes" id="UP001054837">
    <property type="component" value="Unassembled WGS sequence"/>
</dbReference>
<gene>
    <name evidence="1" type="ORF">CDAR_120071</name>
</gene>
<dbReference type="AlphaFoldDB" id="A0AAV4SBM2"/>
<name>A0AAV4SBM2_9ARAC</name>
<comment type="caution">
    <text evidence="1">The sequence shown here is derived from an EMBL/GenBank/DDBJ whole genome shotgun (WGS) entry which is preliminary data.</text>
</comment>
<organism evidence="1 2">
    <name type="scientific">Caerostris darwini</name>
    <dbReference type="NCBI Taxonomy" id="1538125"/>
    <lineage>
        <taxon>Eukaryota</taxon>
        <taxon>Metazoa</taxon>
        <taxon>Ecdysozoa</taxon>
        <taxon>Arthropoda</taxon>
        <taxon>Chelicerata</taxon>
        <taxon>Arachnida</taxon>
        <taxon>Araneae</taxon>
        <taxon>Araneomorphae</taxon>
        <taxon>Entelegynae</taxon>
        <taxon>Araneoidea</taxon>
        <taxon>Araneidae</taxon>
        <taxon>Caerostris</taxon>
    </lineage>
</organism>
<proteinExistence type="predicted"/>
<sequence>MQIGIMIFEMAEGMKKMSEEELYESLKSLNVPICRSEFKIPTKDYIIRIFEHFLKDTQIDIEHPVLLNVNLNIMQRRRKKRKKLYFIFRTKENHKNIELSCCTSEDVFFVKRATFQTVIESFNKEKIKYVELLELNKELEEKPTHFYKS</sequence>
<dbReference type="EMBL" id="BPLQ01007599">
    <property type="protein sequence ID" value="GIY31060.1"/>
    <property type="molecule type" value="Genomic_DNA"/>
</dbReference>
<keyword evidence="2" id="KW-1185">Reference proteome</keyword>
<protein>
    <submittedName>
        <fullName evidence="1">Uncharacterized protein</fullName>
    </submittedName>
</protein>
<accession>A0AAV4SBM2</accession>